<reference evidence="2 3" key="1">
    <citation type="submission" date="2024-09" db="EMBL/GenBank/DDBJ databases">
        <authorList>
            <person name="Sun Q."/>
            <person name="Mori K."/>
        </authorList>
    </citation>
    <scope>NUCLEOTIDE SEQUENCE [LARGE SCALE GENOMIC DNA]</scope>
    <source>
        <strain evidence="2 3">JCM 3331</strain>
    </source>
</reference>
<feature type="transmembrane region" description="Helical" evidence="1">
    <location>
        <begin position="6"/>
        <end position="25"/>
    </location>
</feature>
<evidence type="ECO:0000313" key="3">
    <source>
        <dbReference type="Proteomes" id="UP001589710"/>
    </source>
</evidence>
<dbReference type="EMBL" id="JBHMCG010000032">
    <property type="protein sequence ID" value="MFB9572077.1"/>
    <property type="molecule type" value="Genomic_DNA"/>
</dbReference>
<name>A0ABV5R461_9ACTN</name>
<keyword evidence="1" id="KW-0812">Transmembrane</keyword>
<keyword evidence="1" id="KW-0472">Membrane</keyword>
<sequence length="45" mass="4582">MPAYVWTAGSLVGTVLVSFFLVDIARSGAAADNARAGERGAVRTG</sequence>
<proteinExistence type="predicted"/>
<organism evidence="2 3">
    <name type="scientific">Streptomyces yanii</name>
    <dbReference type="NCBI Taxonomy" id="78510"/>
    <lineage>
        <taxon>Bacteria</taxon>
        <taxon>Bacillati</taxon>
        <taxon>Actinomycetota</taxon>
        <taxon>Actinomycetes</taxon>
        <taxon>Kitasatosporales</taxon>
        <taxon>Streptomycetaceae</taxon>
        <taxon>Streptomyces</taxon>
    </lineage>
</organism>
<dbReference type="RefSeq" id="WP_345512106.1">
    <property type="nucleotide sequence ID" value="NZ_BAAAXD010000014.1"/>
</dbReference>
<dbReference type="Proteomes" id="UP001589710">
    <property type="component" value="Unassembled WGS sequence"/>
</dbReference>
<accession>A0ABV5R461</accession>
<evidence type="ECO:0000313" key="2">
    <source>
        <dbReference type="EMBL" id="MFB9572077.1"/>
    </source>
</evidence>
<gene>
    <name evidence="2" type="ORF">ACFFTL_07005</name>
</gene>
<keyword evidence="3" id="KW-1185">Reference proteome</keyword>
<comment type="caution">
    <text evidence="2">The sequence shown here is derived from an EMBL/GenBank/DDBJ whole genome shotgun (WGS) entry which is preliminary data.</text>
</comment>
<evidence type="ECO:0000256" key="1">
    <source>
        <dbReference type="SAM" id="Phobius"/>
    </source>
</evidence>
<protein>
    <submittedName>
        <fullName evidence="2">Uncharacterized protein</fullName>
    </submittedName>
</protein>
<keyword evidence="1" id="KW-1133">Transmembrane helix</keyword>